<reference evidence="12" key="1">
    <citation type="journal article" date="2021" name="PeerJ">
        <title>Extensive microbial diversity within the chicken gut microbiome revealed by metagenomics and culture.</title>
        <authorList>
            <person name="Gilroy R."/>
            <person name="Ravi A."/>
            <person name="Getino M."/>
            <person name="Pursley I."/>
            <person name="Horton D.L."/>
            <person name="Alikhan N.F."/>
            <person name="Baker D."/>
            <person name="Gharbi K."/>
            <person name="Hall N."/>
            <person name="Watson M."/>
            <person name="Adriaenssens E.M."/>
            <person name="Foster-Nyarko E."/>
            <person name="Jarju S."/>
            <person name="Secka A."/>
            <person name="Antonio M."/>
            <person name="Oren A."/>
            <person name="Chaudhuri R.R."/>
            <person name="La Ragione R."/>
            <person name="Hildebrand F."/>
            <person name="Pallen M.J."/>
        </authorList>
    </citation>
    <scope>NUCLEOTIDE SEQUENCE</scope>
    <source>
        <strain evidence="12">ChiHjej12B11-16260</strain>
    </source>
</reference>
<evidence type="ECO:0000256" key="1">
    <source>
        <dbReference type="ARBA" id="ARBA00001946"/>
    </source>
</evidence>
<feature type="domain" description="Alpha-D-phosphohexomutase alpha/beta/alpha" evidence="11">
    <location>
        <begin position="271"/>
        <end position="375"/>
    </location>
</feature>
<dbReference type="InterPro" id="IPR024086">
    <property type="entry name" value="GlmM_arc-type"/>
</dbReference>
<feature type="domain" description="Alpha-D-phosphohexomutase alpha/beta/alpha" evidence="10">
    <location>
        <begin position="171"/>
        <end position="264"/>
    </location>
</feature>
<comment type="caution">
    <text evidence="12">The sequence shown here is derived from an EMBL/GenBank/DDBJ whole genome shotgun (WGS) entry which is preliminary data.</text>
</comment>
<dbReference type="Pfam" id="PF02878">
    <property type="entry name" value="PGM_PMM_I"/>
    <property type="match status" value="1"/>
</dbReference>
<dbReference type="InterPro" id="IPR005841">
    <property type="entry name" value="Alpha-D-phosphohexomutase_SF"/>
</dbReference>
<accession>A0A9D2AQ00</accession>
<dbReference type="InterPro" id="IPR005846">
    <property type="entry name" value="A-D-PHexomutase_a/b/a-III"/>
</dbReference>
<evidence type="ECO:0000259" key="10">
    <source>
        <dbReference type="Pfam" id="PF02879"/>
    </source>
</evidence>
<keyword evidence="6 12" id="KW-0413">Isomerase</keyword>
<evidence type="ECO:0000259" key="9">
    <source>
        <dbReference type="Pfam" id="PF02878"/>
    </source>
</evidence>
<dbReference type="GO" id="GO:0005975">
    <property type="term" value="P:carbohydrate metabolic process"/>
    <property type="evidence" value="ECO:0007669"/>
    <property type="project" value="InterPro"/>
</dbReference>
<dbReference type="SUPFAM" id="SSF55957">
    <property type="entry name" value="Phosphoglucomutase, C-terminal domain"/>
    <property type="match status" value="1"/>
</dbReference>
<proteinExistence type="inferred from homology"/>
<dbReference type="NCBIfam" id="TIGR03990">
    <property type="entry name" value="Arch_GlmM"/>
    <property type="match status" value="1"/>
</dbReference>
<feature type="domain" description="Alpha-D-phosphohexomutase alpha/beta/alpha" evidence="9">
    <location>
        <begin position="8"/>
        <end position="142"/>
    </location>
</feature>
<dbReference type="InterPro" id="IPR050060">
    <property type="entry name" value="Phosphoglucosamine_mutase"/>
</dbReference>
<dbReference type="SUPFAM" id="SSF53738">
    <property type="entry name" value="Phosphoglucomutase, first 3 domains"/>
    <property type="match status" value="3"/>
</dbReference>
<dbReference type="Pfam" id="PF00408">
    <property type="entry name" value="PGM_PMM_IV"/>
    <property type="match status" value="1"/>
</dbReference>
<dbReference type="GO" id="GO:0008966">
    <property type="term" value="F:phosphoglucosamine mutase activity"/>
    <property type="evidence" value="ECO:0007669"/>
    <property type="project" value="UniProtKB-EC"/>
</dbReference>
<dbReference type="PANTHER" id="PTHR42946">
    <property type="entry name" value="PHOSPHOHEXOSE MUTASE"/>
    <property type="match status" value="1"/>
</dbReference>
<dbReference type="GO" id="GO:0004615">
    <property type="term" value="F:phosphomannomutase activity"/>
    <property type="evidence" value="ECO:0007669"/>
    <property type="project" value="TreeGrafter"/>
</dbReference>
<protein>
    <submittedName>
        <fullName evidence="12">Phosphoglucosamine mutase</fullName>
        <ecNumber evidence="12">5.4.2.10</ecNumber>
    </submittedName>
</protein>
<name>A0A9D2AQ00_9BACT</name>
<dbReference type="InterPro" id="IPR005844">
    <property type="entry name" value="A-D-PHexomutase_a/b/a-I"/>
</dbReference>
<evidence type="ECO:0000256" key="5">
    <source>
        <dbReference type="ARBA" id="ARBA00022842"/>
    </source>
</evidence>
<keyword evidence="3" id="KW-0597">Phosphoprotein</keyword>
<evidence type="ECO:0000259" key="11">
    <source>
        <dbReference type="Pfam" id="PF02880"/>
    </source>
</evidence>
<dbReference type="GO" id="GO:0000287">
    <property type="term" value="F:magnesium ion binding"/>
    <property type="evidence" value="ECO:0007669"/>
    <property type="project" value="InterPro"/>
</dbReference>
<evidence type="ECO:0000313" key="13">
    <source>
        <dbReference type="Proteomes" id="UP000824246"/>
    </source>
</evidence>
<evidence type="ECO:0000256" key="4">
    <source>
        <dbReference type="ARBA" id="ARBA00022723"/>
    </source>
</evidence>
<dbReference type="InterPro" id="IPR005843">
    <property type="entry name" value="A-D-PHexomutase_C"/>
</dbReference>
<dbReference type="Gene3D" id="3.30.310.50">
    <property type="entry name" value="Alpha-D-phosphohexomutase, C-terminal domain"/>
    <property type="match status" value="1"/>
</dbReference>
<dbReference type="PROSITE" id="PS00710">
    <property type="entry name" value="PGM_PMM"/>
    <property type="match status" value="1"/>
</dbReference>
<evidence type="ECO:0000256" key="6">
    <source>
        <dbReference type="ARBA" id="ARBA00023235"/>
    </source>
</evidence>
<dbReference type="FunFam" id="3.40.120.10:FF:000020">
    <property type="entry name" value="Phosphoglucosamine mutase"/>
    <property type="match status" value="1"/>
</dbReference>
<comment type="similarity">
    <text evidence="2 7">Belongs to the phosphohexose mutase family.</text>
</comment>
<dbReference type="EMBL" id="DXFB01000146">
    <property type="protein sequence ID" value="HIX45670.1"/>
    <property type="molecule type" value="Genomic_DNA"/>
</dbReference>
<dbReference type="EC" id="5.4.2.10" evidence="12"/>
<feature type="domain" description="Alpha-D-phosphohexomutase C-terminal" evidence="8">
    <location>
        <begin position="400"/>
        <end position="455"/>
    </location>
</feature>
<keyword evidence="4 7" id="KW-0479">Metal-binding</keyword>
<dbReference type="GO" id="GO:0005829">
    <property type="term" value="C:cytosol"/>
    <property type="evidence" value="ECO:0007669"/>
    <property type="project" value="TreeGrafter"/>
</dbReference>
<organism evidence="12 13">
    <name type="scientific">Candidatus Barnesiella excrementipullorum</name>
    <dbReference type="NCBI Taxonomy" id="2838479"/>
    <lineage>
        <taxon>Bacteria</taxon>
        <taxon>Pseudomonadati</taxon>
        <taxon>Bacteroidota</taxon>
        <taxon>Bacteroidia</taxon>
        <taxon>Bacteroidales</taxon>
        <taxon>Barnesiellaceae</taxon>
        <taxon>Barnesiella</taxon>
    </lineage>
</organism>
<dbReference type="GO" id="GO:0009252">
    <property type="term" value="P:peptidoglycan biosynthetic process"/>
    <property type="evidence" value="ECO:0007669"/>
    <property type="project" value="TreeGrafter"/>
</dbReference>
<dbReference type="GO" id="GO:0006048">
    <property type="term" value="P:UDP-N-acetylglucosamine biosynthetic process"/>
    <property type="evidence" value="ECO:0007669"/>
    <property type="project" value="TreeGrafter"/>
</dbReference>
<evidence type="ECO:0000256" key="7">
    <source>
        <dbReference type="RuleBase" id="RU004326"/>
    </source>
</evidence>
<evidence type="ECO:0000256" key="2">
    <source>
        <dbReference type="ARBA" id="ARBA00010231"/>
    </source>
</evidence>
<dbReference type="Gene3D" id="3.40.120.10">
    <property type="entry name" value="Alpha-D-Glucose-1,6-Bisphosphate, subunit A, domain 3"/>
    <property type="match status" value="3"/>
</dbReference>
<dbReference type="InterPro" id="IPR005845">
    <property type="entry name" value="A-D-PHexomutase_a/b/a-II"/>
</dbReference>
<evidence type="ECO:0000259" key="8">
    <source>
        <dbReference type="Pfam" id="PF00408"/>
    </source>
</evidence>
<comment type="cofactor">
    <cofactor evidence="1">
        <name>Mg(2+)</name>
        <dbReference type="ChEBI" id="CHEBI:18420"/>
    </cofactor>
</comment>
<dbReference type="Pfam" id="PF02880">
    <property type="entry name" value="PGM_PMM_III"/>
    <property type="match status" value="1"/>
</dbReference>
<evidence type="ECO:0000313" key="12">
    <source>
        <dbReference type="EMBL" id="HIX45670.1"/>
    </source>
</evidence>
<dbReference type="PRINTS" id="PR00509">
    <property type="entry name" value="PGMPMM"/>
</dbReference>
<dbReference type="Pfam" id="PF02879">
    <property type="entry name" value="PGM_PMM_II"/>
    <property type="match status" value="1"/>
</dbReference>
<keyword evidence="5 7" id="KW-0460">Magnesium</keyword>
<dbReference type="InterPro" id="IPR016055">
    <property type="entry name" value="A-D-PHexomutase_a/b/a-I/II/III"/>
</dbReference>
<sequence length="462" mass="49946">MSLIKSISGIRGTIGGKVGEGLNPLDIVKFTAAYATFIRNNTPLEGNKIVVGRDARISGEMVMHTVVGTLMGMGWDVVYIGMASTPTTEIAVTGEKACGGIILTASHNPKQWNALKLLNEKGEFLNADEGGEVLKIAEQEAFTFADVDHLGRLIENDRYDDIHIAQVLALALVDRDAIEKADITVAVDCVNSVGGIVIPKLLKALGVKNIIELNCEPTGHFAHNPEPIPQNLGEISAVMKQSKADVGFVVDPDVDRLAIICENGEMFVEEYTLVAVADYVLQHTPGNTVSNLSSSRALRDVTRKYNCQYNAAAVGEVNVVEKMKETAAVIGGEGNGGVIYPAIHYGRDALVGIALFLSLMAHTKKSVSALKATYPAYSIIKQRIDLTPQIDVDALLVAVKKEYENEEITDIDGVKIDFLDGWVHLRKSNTEPIIRVYAEAHTEAEAEKLAAGVMEIVRKLTL</sequence>
<dbReference type="InterPro" id="IPR016066">
    <property type="entry name" value="A-D-PHexomutase_CS"/>
</dbReference>
<gene>
    <name evidence="12" type="primary">glmM</name>
    <name evidence="12" type="ORF">H9982_05570</name>
</gene>
<dbReference type="AlphaFoldDB" id="A0A9D2AQ00"/>
<dbReference type="FunFam" id="3.30.310.50:FF:000006">
    <property type="entry name" value="Phosphoglucosamine mutase"/>
    <property type="match status" value="1"/>
</dbReference>
<dbReference type="Proteomes" id="UP000824246">
    <property type="component" value="Unassembled WGS sequence"/>
</dbReference>
<dbReference type="PANTHER" id="PTHR42946:SF1">
    <property type="entry name" value="PHOSPHOGLUCOMUTASE (ALPHA-D-GLUCOSE-1,6-BISPHOSPHATE-DEPENDENT)"/>
    <property type="match status" value="1"/>
</dbReference>
<evidence type="ECO:0000256" key="3">
    <source>
        <dbReference type="ARBA" id="ARBA00022553"/>
    </source>
</evidence>
<dbReference type="InterPro" id="IPR036900">
    <property type="entry name" value="A-D-PHexomutase_C_sf"/>
</dbReference>
<reference evidence="12" key="2">
    <citation type="submission" date="2021-04" db="EMBL/GenBank/DDBJ databases">
        <authorList>
            <person name="Gilroy R."/>
        </authorList>
    </citation>
    <scope>NUCLEOTIDE SEQUENCE</scope>
    <source>
        <strain evidence="12">ChiHjej12B11-16260</strain>
    </source>
</reference>